<proteinExistence type="predicted"/>
<feature type="compositionally biased region" description="Polar residues" evidence="1">
    <location>
        <begin position="311"/>
        <end position="332"/>
    </location>
</feature>
<dbReference type="GeneID" id="19307191"/>
<dbReference type="eggNOG" id="ENOG502SATI">
    <property type="taxonomic scope" value="Eukaryota"/>
</dbReference>
<dbReference type="CDD" id="cd00043">
    <property type="entry name" value="CYCLIN_SF"/>
    <property type="match status" value="1"/>
</dbReference>
<dbReference type="HOGENOM" id="CLU_030895_0_0_1"/>
<dbReference type="OMA" id="QFQEEIW"/>
<dbReference type="STRING" id="670483.S7QHH7"/>
<accession>S7QHH7</accession>
<gene>
    <name evidence="2" type="ORF">GLOTRDRAFT_57716</name>
</gene>
<dbReference type="AlphaFoldDB" id="S7QHH7"/>
<dbReference type="RefSeq" id="XP_007863090.1">
    <property type="nucleotide sequence ID" value="XM_007864899.1"/>
</dbReference>
<evidence type="ECO:0000256" key="1">
    <source>
        <dbReference type="SAM" id="MobiDB-lite"/>
    </source>
</evidence>
<dbReference type="EMBL" id="KB469298">
    <property type="protein sequence ID" value="EPQ58617.1"/>
    <property type="molecule type" value="Genomic_DNA"/>
</dbReference>
<dbReference type="KEGG" id="gtr:GLOTRDRAFT_57716"/>
<reference evidence="2 3" key="1">
    <citation type="journal article" date="2012" name="Science">
        <title>The Paleozoic origin of enzymatic lignin decomposition reconstructed from 31 fungal genomes.</title>
        <authorList>
            <person name="Floudas D."/>
            <person name="Binder M."/>
            <person name="Riley R."/>
            <person name="Barry K."/>
            <person name="Blanchette R.A."/>
            <person name="Henrissat B."/>
            <person name="Martinez A.T."/>
            <person name="Otillar R."/>
            <person name="Spatafora J.W."/>
            <person name="Yadav J.S."/>
            <person name="Aerts A."/>
            <person name="Benoit I."/>
            <person name="Boyd A."/>
            <person name="Carlson A."/>
            <person name="Copeland A."/>
            <person name="Coutinho P.M."/>
            <person name="de Vries R.P."/>
            <person name="Ferreira P."/>
            <person name="Findley K."/>
            <person name="Foster B."/>
            <person name="Gaskell J."/>
            <person name="Glotzer D."/>
            <person name="Gorecki P."/>
            <person name="Heitman J."/>
            <person name="Hesse C."/>
            <person name="Hori C."/>
            <person name="Igarashi K."/>
            <person name="Jurgens J.A."/>
            <person name="Kallen N."/>
            <person name="Kersten P."/>
            <person name="Kohler A."/>
            <person name="Kuees U."/>
            <person name="Kumar T.K.A."/>
            <person name="Kuo A."/>
            <person name="LaButti K."/>
            <person name="Larrondo L.F."/>
            <person name="Lindquist E."/>
            <person name="Ling A."/>
            <person name="Lombard V."/>
            <person name="Lucas S."/>
            <person name="Lundell T."/>
            <person name="Martin R."/>
            <person name="McLaughlin D.J."/>
            <person name="Morgenstern I."/>
            <person name="Morin E."/>
            <person name="Murat C."/>
            <person name="Nagy L.G."/>
            <person name="Nolan M."/>
            <person name="Ohm R.A."/>
            <person name="Patyshakuliyeva A."/>
            <person name="Rokas A."/>
            <person name="Ruiz-Duenas F.J."/>
            <person name="Sabat G."/>
            <person name="Salamov A."/>
            <person name="Samejima M."/>
            <person name="Schmutz J."/>
            <person name="Slot J.C."/>
            <person name="St John F."/>
            <person name="Stenlid J."/>
            <person name="Sun H."/>
            <person name="Sun S."/>
            <person name="Syed K."/>
            <person name="Tsang A."/>
            <person name="Wiebenga A."/>
            <person name="Young D."/>
            <person name="Pisabarro A."/>
            <person name="Eastwood D.C."/>
            <person name="Martin F."/>
            <person name="Cullen D."/>
            <person name="Grigoriev I.V."/>
            <person name="Hibbett D.S."/>
        </authorList>
    </citation>
    <scope>NUCLEOTIDE SEQUENCE [LARGE SCALE GENOMIC DNA]</scope>
    <source>
        <strain evidence="2 3">ATCC 11539</strain>
    </source>
</reference>
<sequence length="528" mass="56228">MVAMQKFVHSVAGSLGHPGLVPRALTLFNQARGKTPKFRWGHKAKCLAGASLAIALRESNKADSLRDISYLIDEPHASVARSFVHISRTLNLPIAPSDPTHYLPVLQTHLLSLLQCPPGSASSSTATTSTALPANLIEAITPLIPNLTSIIRTATSICSLIYPSSVDTLNPSPTTLSSLASLPNPPTAVAALILSLEGELQRPLPQHSVLADKLGVRVGAGKAAVMQRYKLIAEAVLTGVESVPWLTKHEKRSGGRSKVPKATVVVQGLKDVLRFWEDIWKGGAVPERPQLELEEDEDSGAWSGDEAESVGASSTGSEGSARSLSSVDSAATSRKRKRGSRKVTQASQYLLNPLSTSVPPLPGSSGAGIASNARATLGVPDTFSPAHLLTAHVSSLSAAPTRLQILAIERGGEEDVGDEELFEDGELEGFMRTEEEVEVARRMIIDSDDEDGDQCGAEDVRKKRRADGEVQGTKRIDMERLDALLADSGEETPSYGEAGVEEVSEWRPMSPEVGGFGGDIDVGDRYDF</sequence>
<evidence type="ECO:0000313" key="2">
    <source>
        <dbReference type="EMBL" id="EPQ58617.1"/>
    </source>
</evidence>
<keyword evidence="3" id="KW-1185">Reference proteome</keyword>
<evidence type="ECO:0000313" key="3">
    <source>
        <dbReference type="Proteomes" id="UP000030669"/>
    </source>
</evidence>
<protein>
    <submittedName>
        <fullName evidence="2">Uncharacterized protein</fullName>
    </submittedName>
</protein>
<organism evidence="2 3">
    <name type="scientific">Gloeophyllum trabeum (strain ATCC 11539 / FP-39264 / Madison 617)</name>
    <name type="common">Brown rot fungus</name>
    <dbReference type="NCBI Taxonomy" id="670483"/>
    <lineage>
        <taxon>Eukaryota</taxon>
        <taxon>Fungi</taxon>
        <taxon>Dikarya</taxon>
        <taxon>Basidiomycota</taxon>
        <taxon>Agaricomycotina</taxon>
        <taxon>Agaricomycetes</taxon>
        <taxon>Gloeophyllales</taxon>
        <taxon>Gloeophyllaceae</taxon>
        <taxon>Gloeophyllum</taxon>
    </lineage>
</organism>
<feature type="compositionally biased region" description="Polar residues" evidence="1">
    <location>
        <begin position="342"/>
        <end position="358"/>
    </location>
</feature>
<name>S7QHH7_GLOTA</name>
<feature type="region of interest" description="Disordered" evidence="1">
    <location>
        <begin position="287"/>
        <end position="365"/>
    </location>
</feature>
<feature type="region of interest" description="Disordered" evidence="1">
    <location>
        <begin position="486"/>
        <end position="528"/>
    </location>
</feature>
<dbReference type="OrthoDB" id="2527864at2759"/>
<dbReference type="Proteomes" id="UP000030669">
    <property type="component" value="Unassembled WGS sequence"/>
</dbReference>